<dbReference type="PANTHER" id="PTHR45138">
    <property type="entry name" value="REGULATORY COMPONENTS OF SENSORY TRANSDUCTION SYSTEM"/>
    <property type="match status" value="1"/>
</dbReference>
<evidence type="ECO:0000256" key="5">
    <source>
        <dbReference type="ARBA" id="ARBA00022989"/>
    </source>
</evidence>
<evidence type="ECO:0000256" key="8">
    <source>
        <dbReference type="SAM" id="Phobius"/>
    </source>
</evidence>
<dbReference type="PROSITE" id="PS50887">
    <property type="entry name" value="GGDEF"/>
    <property type="match status" value="1"/>
</dbReference>
<proteinExistence type="predicted"/>
<evidence type="ECO:0000256" key="1">
    <source>
        <dbReference type="ARBA" id="ARBA00004651"/>
    </source>
</evidence>
<dbReference type="SUPFAM" id="SSF55073">
    <property type="entry name" value="Nucleotide cyclase"/>
    <property type="match status" value="1"/>
</dbReference>
<feature type="transmembrane region" description="Helical" evidence="8">
    <location>
        <begin position="71"/>
        <end position="91"/>
    </location>
</feature>
<dbReference type="CDD" id="cd00130">
    <property type="entry name" value="PAS"/>
    <property type="match status" value="1"/>
</dbReference>
<dbReference type="InterPro" id="IPR007895">
    <property type="entry name" value="MASE1"/>
</dbReference>
<feature type="transmembrane region" description="Helical" evidence="8">
    <location>
        <begin position="179"/>
        <end position="199"/>
    </location>
</feature>
<dbReference type="GO" id="GO:0005886">
    <property type="term" value="C:plasma membrane"/>
    <property type="evidence" value="ECO:0007669"/>
    <property type="project" value="UniProtKB-SubCell"/>
</dbReference>
<keyword evidence="13" id="KW-1185">Reference proteome</keyword>
<dbReference type="Proteomes" id="UP000188729">
    <property type="component" value="Unassembled WGS sequence"/>
</dbReference>
<comment type="caution">
    <text evidence="12">The sequence shown here is derived from an EMBL/GenBank/DDBJ whole genome shotgun (WGS) entry which is preliminary data.</text>
</comment>
<dbReference type="Gene3D" id="3.30.450.20">
    <property type="entry name" value="PAS domain"/>
    <property type="match status" value="1"/>
</dbReference>
<dbReference type="InterPro" id="IPR013656">
    <property type="entry name" value="PAS_4"/>
</dbReference>
<dbReference type="InterPro" id="IPR000700">
    <property type="entry name" value="PAS-assoc_C"/>
</dbReference>
<evidence type="ECO:0000259" key="10">
    <source>
        <dbReference type="PROSITE" id="PS50113"/>
    </source>
</evidence>
<dbReference type="Pfam" id="PF00990">
    <property type="entry name" value="GGDEF"/>
    <property type="match status" value="1"/>
</dbReference>
<dbReference type="SUPFAM" id="SSF55785">
    <property type="entry name" value="PYP-like sensor domain (PAS domain)"/>
    <property type="match status" value="1"/>
</dbReference>
<dbReference type="AlphaFoldDB" id="A0A1V2ETE7"/>
<organism evidence="12 13">
    <name type="scientific">Sphingomonas jeddahensis</name>
    <dbReference type="NCBI Taxonomy" id="1915074"/>
    <lineage>
        <taxon>Bacteria</taxon>
        <taxon>Pseudomonadati</taxon>
        <taxon>Pseudomonadota</taxon>
        <taxon>Alphaproteobacteria</taxon>
        <taxon>Sphingomonadales</taxon>
        <taxon>Sphingomonadaceae</taxon>
        <taxon>Sphingomonas</taxon>
    </lineage>
</organism>
<dbReference type="InterPro" id="IPR000160">
    <property type="entry name" value="GGDEF_dom"/>
</dbReference>
<comment type="subcellular location">
    <subcellularLocation>
        <location evidence="1">Cell membrane</location>
        <topology evidence="1">Multi-pass membrane protein</topology>
    </subcellularLocation>
</comment>
<name>A0A1V2ETE7_9SPHN</name>
<keyword evidence="12" id="KW-0548">Nucleotidyltransferase</keyword>
<keyword evidence="5 8" id="KW-1133">Transmembrane helix</keyword>
<dbReference type="NCBIfam" id="TIGR00229">
    <property type="entry name" value="sensory_box"/>
    <property type="match status" value="1"/>
</dbReference>
<sequence length="576" mass="62259">MVLLGGGYFILSAATIWLTRFDGGVAFLWIATALLTARLTTLPVRRWPIPIAACLVASVLTTSIWGFGPSLAGPLAIINVMEAAIGAWLLHRFARQQAVLDSHGWLIVFVAGTGIVAPLISAVLGGGLAAAIMSQPFLRSALQWYSGHALGTLAFMPIFMLVLRGDAARLITRMDRAKLIELLALVILVALVSFITFVQDHLPLLFLPMLPIVLATFRGGPLSTAASIVILALIGGALTLDGHGPIGLLNAPIGAKMQFLQLYIACTMLTILPANAELQQRADLFSRLRESEARYRVLTENTTDIVVNIDLEGRLRFVSASIRQLSGREPEALIGKPMSALLHDRDIARATASFHQTIAEPDTVTIVEFRGPQINGEARWFETHSRAVVDHEGNVTGVVSAIRDITLRKAHEERLTRAALTDPLTGLINRRGLDEELAKRLTAGGAGCVALFDLDHFKHVNDTYGHAAGDEVLRRFAALARSSVRDQDVVARLGGEEFAVVLPEATIDQARLVCDRVRRAVGEARVRIDDRTISVTVSGGVASYRNYQPAGDVLRAADRALYRAKNAGRDQLALAA</sequence>
<dbReference type="Pfam" id="PF08448">
    <property type="entry name" value="PAS_4"/>
    <property type="match status" value="1"/>
</dbReference>
<accession>A0A1V2ETE7</accession>
<keyword evidence="6 8" id="KW-0472">Membrane</keyword>
<dbReference type="InterPro" id="IPR035965">
    <property type="entry name" value="PAS-like_dom_sf"/>
</dbReference>
<dbReference type="EMBL" id="MPSB01000011">
    <property type="protein sequence ID" value="ONF95439.1"/>
    <property type="molecule type" value="Genomic_DNA"/>
</dbReference>
<evidence type="ECO:0000259" key="9">
    <source>
        <dbReference type="PROSITE" id="PS50112"/>
    </source>
</evidence>
<dbReference type="InterPro" id="IPR043128">
    <property type="entry name" value="Rev_trsase/Diguanyl_cyclase"/>
</dbReference>
<dbReference type="PANTHER" id="PTHR45138:SF9">
    <property type="entry name" value="DIGUANYLATE CYCLASE DGCM-RELATED"/>
    <property type="match status" value="1"/>
</dbReference>
<evidence type="ECO:0000256" key="3">
    <source>
        <dbReference type="ARBA" id="ARBA00022475"/>
    </source>
</evidence>
<evidence type="ECO:0000256" key="6">
    <source>
        <dbReference type="ARBA" id="ARBA00023136"/>
    </source>
</evidence>
<feature type="transmembrane region" description="Helical" evidence="8">
    <location>
        <begin position="6"/>
        <end position="35"/>
    </location>
</feature>
<feature type="domain" description="PAS" evidence="9">
    <location>
        <begin position="291"/>
        <end position="361"/>
    </location>
</feature>
<dbReference type="RefSeq" id="WP_158049694.1">
    <property type="nucleotide sequence ID" value="NZ_MPSB01000011.1"/>
</dbReference>
<dbReference type="CDD" id="cd01949">
    <property type="entry name" value="GGDEF"/>
    <property type="match status" value="1"/>
</dbReference>
<feature type="transmembrane region" description="Helical" evidence="8">
    <location>
        <begin position="144"/>
        <end position="163"/>
    </location>
</feature>
<feature type="transmembrane region" description="Helical" evidence="8">
    <location>
        <begin position="103"/>
        <end position="132"/>
    </location>
</feature>
<evidence type="ECO:0000313" key="13">
    <source>
        <dbReference type="Proteomes" id="UP000188729"/>
    </source>
</evidence>
<dbReference type="SMART" id="SM00267">
    <property type="entry name" value="GGDEF"/>
    <property type="match status" value="1"/>
</dbReference>
<evidence type="ECO:0000256" key="4">
    <source>
        <dbReference type="ARBA" id="ARBA00022692"/>
    </source>
</evidence>
<dbReference type="OrthoDB" id="9812260at2"/>
<keyword evidence="12" id="KW-0808">Transferase</keyword>
<gene>
    <name evidence="12" type="primary">yegE</name>
    <name evidence="12" type="ORF">SPHI_23360</name>
</gene>
<dbReference type="InterPro" id="IPR000014">
    <property type="entry name" value="PAS"/>
</dbReference>
<feature type="domain" description="GGDEF" evidence="11">
    <location>
        <begin position="445"/>
        <end position="576"/>
    </location>
</feature>
<dbReference type="STRING" id="1915074.SPHI_23360"/>
<dbReference type="FunFam" id="3.30.70.270:FF:000001">
    <property type="entry name" value="Diguanylate cyclase domain protein"/>
    <property type="match status" value="1"/>
</dbReference>
<evidence type="ECO:0000259" key="11">
    <source>
        <dbReference type="PROSITE" id="PS50887"/>
    </source>
</evidence>
<dbReference type="EC" id="2.7.7.65" evidence="2"/>
<dbReference type="NCBIfam" id="TIGR00254">
    <property type="entry name" value="GGDEF"/>
    <property type="match status" value="1"/>
</dbReference>
<dbReference type="PROSITE" id="PS50112">
    <property type="entry name" value="PAS"/>
    <property type="match status" value="1"/>
</dbReference>
<evidence type="ECO:0000256" key="2">
    <source>
        <dbReference type="ARBA" id="ARBA00012528"/>
    </source>
</evidence>
<feature type="domain" description="PAC" evidence="10">
    <location>
        <begin position="365"/>
        <end position="417"/>
    </location>
</feature>
<keyword evidence="3" id="KW-1003">Cell membrane</keyword>
<protein>
    <recommendedName>
        <fullName evidence="2">diguanylate cyclase</fullName>
        <ecNumber evidence="2">2.7.7.65</ecNumber>
    </recommendedName>
</protein>
<comment type="catalytic activity">
    <reaction evidence="7">
        <text>2 GTP = 3',3'-c-di-GMP + 2 diphosphate</text>
        <dbReference type="Rhea" id="RHEA:24898"/>
        <dbReference type="ChEBI" id="CHEBI:33019"/>
        <dbReference type="ChEBI" id="CHEBI:37565"/>
        <dbReference type="ChEBI" id="CHEBI:58805"/>
        <dbReference type="EC" id="2.7.7.65"/>
    </reaction>
</comment>
<evidence type="ECO:0000256" key="7">
    <source>
        <dbReference type="ARBA" id="ARBA00034247"/>
    </source>
</evidence>
<dbReference type="PROSITE" id="PS50113">
    <property type="entry name" value="PAC"/>
    <property type="match status" value="1"/>
</dbReference>
<dbReference type="GO" id="GO:0052621">
    <property type="term" value="F:diguanylate cyclase activity"/>
    <property type="evidence" value="ECO:0007669"/>
    <property type="project" value="UniProtKB-EC"/>
</dbReference>
<dbReference type="InterPro" id="IPR029787">
    <property type="entry name" value="Nucleotide_cyclase"/>
</dbReference>
<evidence type="ECO:0000313" key="12">
    <source>
        <dbReference type="EMBL" id="ONF95439.1"/>
    </source>
</evidence>
<keyword evidence="4 8" id="KW-0812">Transmembrane</keyword>
<dbReference type="InterPro" id="IPR050469">
    <property type="entry name" value="Diguanylate_Cyclase"/>
</dbReference>
<dbReference type="Gene3D" id="3.30.70.270">
    <property type="match status" value="1"/>
</dbReference>
<reference evidence="12 13" key="1">
    <citation type="submission" date="2016-11" db="EMBL/GenBank/DDBJ databases">
        <title>Genome sequence of Sphingomonas jeddahensis G39.</title>
        <authorList>
            <person name="Poehlein A."/>
            <person name="Wuebbeler J.H."/>
            <person name="Steinbuechel A."/>
            <person name="Daniel R."/>
        </authorList>
    </citation>
    <scope>NUCLEOTIDE SEQUENCE [LARGE SCALE GENOMIC DNA]</scope>
    <source>
        <strain evidence="12 13">G39</strain>
    </source>
</reference>
<dbReference type="SMART" id="SM00091">
    <property type="entry name" value="PAS"/>
    <property type="match status" value="1"/>
</dbReference>
<feature type="transmembrane region" description="Helical" evidence="8">
    <location>
        <begin position="47"/>
        <end position="65"/>
    </location>
</feature>
<dbReference type="Pfam" id="PF05231">
    <property type="entry name" value="MASE1"/>
    <property type="match status" value="1"/>
</dbReference>